<sequence>MLGASSNNHLSSSSRNVVVPAPNEPGRKIEMYSLLLHHRYASNSKWVYSHVEGAIGLIVRTEKMGNGLDKLIKHHSLH</sequence>
<dbReference type="EMBL" id="OIVN01003336">
    <property type="protein sequence ID" value="SPD10544.1"/>
    <property type="molecule type" value="Genomic_DNA"/>
</dbReference>
<feature type="compositionally biased region" description="Low complexity" evidence="1">
    <location>
        <begin position="1"/>
        <end position="19"/>
    </location>
</feature>
<reference evidence="2" key="1">
    <citation type="submission" date="2018-02" db="EMBL/GenBank/DDBJ databases">
        <authorList>
            <person name="Cohen D.B."/>
            <person name="Kent A.D."/>
        </authorList>
    </citation>
    <scope>NUCLEOTIDE SEQUENCE</scope>
</reference>
<proteinExistence type="predicted"/>
<organism evidence="2">
    <name type="scientific">Fagus sylvatica</name>
    <name type="common">Beechnut</name>
    <dbReference type="NCBI Taxonomy" id="28930"/>
    <lineage>
        <taxon>Eukaryota</taxon>
        <taxon>Viridiplantae</taxon>
        <taxon>Streptophyta</taxon>
        <taxon>Embryophyta</taxon>
        <taxon>Tracheophyta</taxon>
        <taxon>Spermatophyta</taxon>
        <taxon>Magnoliopsida</taxon>
        <taxon>eudicotyledons</taxon>
        <taxon>Gunneridae</taxon>
        <taxon>Pentapetalae</taxon>
        <taxon>rosids</taxon>
        <taxon>fabids</taxon>
        <taxon>Fagales</taxon>
        <taxon>Fagaceae</taxon>
        <taxon>Fagus</taxon>
    </lineage>
</organism>
<feature type="region of interest" description="Disordered" evidence="1">
    <location>
        <begin position="1"/>
        <end position="24"/>
    </location>
</feature>
<evidence type="ECO:0000256" key="1">
    <source>
        <dbReference type="SAM" id="MobiDB-lite"/>
    </source>
</evidence>
<accession>A0A2N9HFZ9</accession>
<gene>
    <name evidence="2" type="ORF">FSB_LOCUS38426</name>
</gene>
<evidence type="ECO:0000313" key="2">
    <source>
        <dbReference type="EMBL" id="SPD10544.1"/>
    </source>
</evidence>
<dbReference type="AlphaFoldDB" id="A0A2N9HFZ9"/>
<protein>
    <submittedName>
        <fullName evidence="2">Uncharacterized protein</fullName>
    </submittedName>
</protein>
<name>A0A2N9HFZ9_FAGSY</name>